<reference evidence="6 7" key="1">
    <citation type="journal article" date="2018" name="Front. Plant Sci.">
        <title>Red Clover (Trifolium pratense) and Zigzag Clover (T. medium) - A Picture of Genomic Similarities and Differences.</title>
        <authorList>
            <person name="Dluhosova J."/>
            <person name="Istvanek J."/>
            <person name="Nedelnik J."/>
            <person name="Repkova J."/>
        </authorList>
    </citation>
    <scope>NUCLEOTIDE SEQUENCE [LARGE SCALE GENOMIC DNA]</scope>
    <source>
        <strain evidence="7">cv. 10/8</strain>
        <tissue evidence="6">Leaf</tissue>
    </source>
</reference>
<dbReference type="AlphaFoldDB" id="A0A392UQ06"/>
<dbReference type="GO" id="GO:0003700">
    <property type="term" value="F:DNA-binding transcription factor activity"/>
    <property type="evidence" value="ECO:0007669"/>
    <property type="project" value="InterPro"/>
</dbReference>
<name>A0A392UQ06_9FABA</name>
<dbReference type="GO" id="GO:0005634">
    <property type="term" value="C:nucleus"/>
    <property type="evidence" value="ECO:0007669"/>
    <property type="project" value="UniProtKB-SubCell"/>
</dbReference>
<evidence type="ECO:0008006" key="8">
    <source>
        <dbReference type="Google" id="ProtNLM"/>
    </source>
</evidence>
<keyword evidence="2" id="KW-0805">Transcription regulation</keyword>
<dbReference type="Proteomes" id="UP000265520">
    <property type="component" value="Unassembled WGS sequence"/>
</dbReference>
<evidence type="ECO:0000256" key="1">
    <source>
        <dbReference type="ARBA" id="ARBA00004123"/>
    </source>
</evidence>
<proteinExistence type="predicted"/>
<evidence type="ECO:0000256" key="2">
    <source>
        <dbReference type="ARBA" id="ARBA00023015"/>
    </source>
</evidence>
<keyword evidence="7" id="KW-1185">Reference proteome</keyword>
<dbReference type="EMBL" id="LXQA010868639">
    <property type="protein sequence ID" value="MCI74817.1"/>
    <property type="molecule type" value="Genomic_DNA"/>
</dbReference>
<dbReference type="GO" id="GO:0003677">
    <property type="term" value="F:DNA binding"/>
    <property type="evidence" value="ECO:0007669"/>
    <property type="project" value="UniProtKB-KW"/>
</dbReference>
<comment type="subcellular location">
    <subcellularLocation>
        <location evidence="1">Nucleus</location>
    </subcellularLocation>
</comment>
<feature type="non-terminal residue" evidence="6">
    <location>
        <position position="27"/>
    </location>
</feature>
<dbReference type="InterPro" id="IPR016177">
    <property type="entry name" value="DNA-bd_dom_sf"/>
</dbReference>
<evidence type="ECO:0000256" key="3">
    <source>
        <dbReference type="ARBA" id="ARBA00023125"/>
    </source>
</evidence>
<accession>A0A392UQ06</accession>
<evidence type="ECO:0000256" key="4">
    <source>
        <dbReference type="ARBA" id="ARBA00023163"/>
    </source>
</evidence>
<evidence type="ECO:0000256" key="5">
    <source>
        <dbReference type="ARBA" id="ARBA00023242"/>
    </source>
</evidence>
<sequence length="27" mass="2783">MAAAAYDVATLALKGREAVLNFPAYVG</sequence>
<keyword evidence="4" id="KW-0804">Transcription</keyword>
<evidence type="ECO:0000313" key="7">
    <source>
        <dbReference type="Proteomes" id="UP000265520"/>
    </source>
</evidence>
<protein>
    <recommendedName>
        <fullName evidence="8">AP2/ERF domain-containing protein</fullName>
    </recommendedName>
</protein>
<dbReference type="Gene3D" id="3.30.730.10">
    <property type="entry name" value="AP2/ERF domain"/>
    <property type="match status" value="1"/>
</dbReference>
<comment type="caution">
    <text evidence="6">The sequence shown here is derived from an EMBL/GenBank/DDBJ whole genome shotgun (WGS) entry which is preliminary data.</text>
</comment>
<dbReference type="SUPFAM" id="SSF54171">
    <property type="entry name" value="DNA-binding domain"/>
    <property type="match status" value="1"/>
</dbReference>
<dbReference type="InterPro" id="IPR036955">
    <property type="entry name" value="AP2/ERF_dom_sf"/>
</dbReference>
<keyword evidence="3" id="KW-0238">DNA-binding</keyword>
<organism evidence="6 7">
    <name type="scientific">Trifolium medium</name>
    <dbReference type="NCBI Taxonomy" id="97028"/>
    <lineage>
        <taxon>Eukaryota</taxon>
        <taxon>Viridiplantae</taxon>
        <taxon>Streptophyta</taxon>
        <taxon>Embryophyta</taxon>
        <taxon>Tracheophyta</taxon>
        <taxon>Spermatophyta</taxon>
        <taxon>Magnoliopsida</taxon>
        <taxon>eudicotyledons</taxon>
        <taxon>Gunneridae</taxon>
        <taxon>Pentapetalae</taxon>
        <taxon>rosids</taxon>
        <taxon>fabids</taxon>
        <taxon>Fabales</taxon>
        <taxon>Fabaceae</taxon>
        <taxon>Papilionoideae</taxon>
        <taxon>50 kb inversion clade</taxon>
        <taxon>NPAAA clade</taxon>
        <taxon>Hologalegina</taxon>
        <taxon>IRL clade</taxon>
        <taxon>Trifolieae</taxon>
        <taxon>Trifolium</taxon>
    </lineage>
</organism>
<keyword evidence="5" id="KW-0539">Nucleus</keyword>
<evidence type="ECO:0000313" key="6">
    <source>
        <dbReference type="EMBL" id="MCI74817.1"/>
    </source>
</evidence>